<organism evidence="1 2">
    <name type="scientific">Pristionchus mayeri</name>
    <dbReference type="NCBI Taxonomy" id="1317129"/>
    <lineage>
        <taxon>Eukaryota</taxon>
        <taxon>Metazoa</taxon>
        <taxon>Ecdysozoa</taxon>
        <taxon>Nematoda</taxon>
        <taxon>Chromadorea</taxon>
        <taxon>Rhabditida</taxon>
        <taxon>Rhabditina</taxon>
        <taxon>Diplogasteromorpha</taxon>
        <taxon>Diplogasteroidea</taxon>
        <taxon>Neodiplogasteridae</taxon>
        <taxon>Pristionchus</taxon>
    </lineage>
</organism>
<accession>A0AAN5C4N2</accession>
<feature type="non-terminal residue" evidence="1">
    <location>
        <position position="77"/>
    </location>
</feature>
<sequence length="77" mass="8830">SASIRCHVSHNSSMSDVDMENMLQDANIKRVMGRMFSDYDKRVKPNENGQTEVILNPRKLDLINVKEGEQLAQFLVH</sequence>
<evidence type="ECO:0000313" key="1">
    <source>
        <dbReference type="EMBL" id="GMR37158.1"/>
    </source>
</evidence>
<proteinExistence type="predicted"/>
<dbReference type="Proteomes" id="UP001328107">
    <property type="component" value="Unassembled WGS sequence"/>
</dbReference>
<dbReference type="EMBL" id="BTRK01000002">
    <property type="protein sequence ID" value="GMR37158.1"/>
    <property type="molecule type" value="Genomic_DNA"/>
</dbReference>
<feature type="non-terminal residue" evidence="1">
    <location>
        <position position="1"/>
    </location>
</feature>
<gene>
    <name evidence="1" type="ORF">PMAYCL1PPCAC_07353</name>
</gene>
<dbReference type="AlphaFoldDB" id="A0AAN5C4N2"/>
<protein>
    <submittedName>
        <fullName evidence="1">Uncharacterized protein</fullName>
    </submittedName>
</protein>
<comment type="caution">
    <text evidence="1">The sequence shown here is derived from an EMBL/GenBank/DDBJ whole genome shotgun (WGS) entry which is preliminary data.</text>
</comment>
<keyword evidence="2" id="KW-1185">Reference proteome</keyword>
<reference evidence="2" key="1">
    <citation type="submission" date="2022-10" db="EMBL/GenBank/DDBJ databases">
        <title>Genome assembly of Pristionchus species.</title>
        <authorList>
            <person name="Yoshida K."/>
            <person name="Sommer R.J."/>
        </authorList>
    </citation>
    <scope>NUCLEOTIDE SEQUENCE [LARGE SCALE GENOMIC DNA]</scope>
    <source>
        <strain evidence="2">RS5460</strain>
    </source>
</reference>
<name>A0AAN5C4N2_9BILA</name>
<evidence type="ECO:0000313" key="2">
    <source>
        <dbReference type="Proteomes" id="UP001328107"/>
    </source>
</evidence>